<feature type="domain" description="ABC transmembrane type-1" evidence="12">
    <location>
        <begin position="71"/>
        <end position="357"/>
    </location>
</feature>
<dbReference type="SUPFAM" id="SSF90123">
    <property type="entry name" value="ABC transporter transmembrane region"/>
    <property type="match status" value="2"/>
</dbReference>
<keyword evidence="5" id="KW-0547">Nucleotide-binding</keyword>
<feature type="transmembrane region" description="Helical" evidence="10">
    <location>
        <begin position="214"/>
        <end position="236"/>
    </location>
</feature>
<evidence type="ECO:0000256" key="8">
    <source>
        <dbReference type="ARBA" id="ARBA00023136"/>
    </source>
</evidence>
<evidence type="ECO:0000259" key="11">
    <source>
        <dbReference type="PROSITE" id="PS50893"/>
    </source>
</evidence>
<keyword evidence="6" id="KW-0067">ATP-binding</keyword>
<dbReference type="Proteomes" id="UP000650833">
    <property type="component" value="Unassembled WGS sequence"/>
</dbReference>
<evidence type="ECO:0000313" key="13">
    <source>
        <dbReference type="EMBL" id="KAG2212784.1"/>
    </source>
</evidence>
<feature type="transmembrane region" description="Helical" evidence="10">
    <location>
        <begin position="66"/>
        <end position="90"/>
    </location>
</feature>
<dbReference type="Pfam" id="PF00005">
    <property type="entry name" value="ABC_tran"/>
    <property type="match status" value="2"/>
</dbReference>
<feature type="transmembrane region" description="Helical" evidence="10">
    <location>
        <begin position="293"/>
        <end position="316"/>
    </location>
</feature>
<dbReference type="Gene3D" id="1.20.1560.10">
    <property type="entry name" value="ABC transporter type 1, transmembrane domain"/>
    <property type="match status" value="2"/>
</dbReference>
<comment type="similarity">
    <text evidence="2">Belongs to the ABC transporter superfamily. ABCB family. Multidrug resistance exporter (TC 3.A.1.201) subfamily.</text>
</comment>
<dbReference type="GO" id="GO:0090374">
    <property type="term" value="P:oligopeptide export from mitochondrion"/>
    <property type="evidence" value="ECO:0007669"/>
    <property type="project" value="TreeGrafter"/>
</dbReference>
<protein>
    <submittedName>
        <fullName evidence="13">Uncharacterized protein</fullName>
    </submittedName>
</protein>
<keyword evidence="4 10" id="KW-0812">Transmembrane</keyword>
<accession>A0A8H7VFN7</accession>
<evidence type="ECO:0000313" key="14">
    <source>
        <dbReference type="Proteomes" id="UP000650833"/>
    </source>
</evidence>
<feature type="transmembrane region" description="Helical" evidence="10">
    <location>
        <begin position="117"/>
        <end position="138"/>
    </location>
</feature>
<feature type="transmembrane region" description="Helical" evidence="10">
    <location>
        <begin position="777"/>
        <end position="803"/>
    </location>
</feature>
<dbReference type="SUPFAM" id="SSF52540">
    <property type="entry name" value="P-loop containing nucleoside triphosphate hydrolases"/>
    <property type="match status" value="2"/>
</dbReference>
<keyword evidence="14" id="KW-1185">Reference proteome</keyword>
<dbReference type="Gene3D" id="3.40.50.300">
    <property type="entry name" value="P-loop containing nucleotide triphosphate hydrolases"/>
    <property type="match status" value="2"/>
</dbReference>
<dbReference type="PANTHER" id="PTHR43394">
    <property type="entry name" value="ATP-DEPENDENT PERMEASE MDL1, MITOCHONDRIAL"/>
    <property type="match status" value="1"/>
</dbReference>
<feature type="region of interest" description="Disordered" evidence="9">
    <location>
        <begin position="20"/>
        <end position="42"/>
    </location>
</feature>
<dbReference type="PROSITE" id="PS00211">
    <property type="entry name" value="ABC_TRANSPORTER_1"/>
    <property type="match status" value="2"/>
</dbReference>
<dbReference type="CDD" id="cd03249">
    <property type="entry name" value="ABC_MTABC3_MDL1_MDL2"/>
    <property type="match status" value="2"/>
</dbReference>
<keyword evidence="3" id="KW-0813">Transport</keyword>
<gene>
    <name evidence="13" type="ORF">INT46_002112</name>
</gene>
<evidence type="ECO:0000256" key="2">
    <source>
        <dbReference type="ARBA" id="ARBA00007577"/>
    </source>
</evidence>
<dbReference type="GO" id="GO:0005524">
    <property type="term" value="F:ATP binding"/>
    <property type="evidence" value="ECO:0007669"/>
    <property type="project" value="UniProtKB-KW"/>
</dbReference>
<evidence type="ECO:0000256" key="10">
    <source>
        <dbReference type="SAM" id="Phobius"/>
    </source>
</evidence>
<feature type="transmembrane region" description="Helical" evidence="10">
    <location>
        <begin position="190"/>
        <end position="208"/>
    </location>
</feature>
<keyword evidence="7 10" id="KW-1133">Transmembrane helix</keyword>
<sequence>MDETEEQNRLAQQEIDDALLREKTVNDPTNPTTIPTENQVTKEAKKKKKETVSIIRLFQFATKKDLFLICIASFCSSTTGAIQPISILFFGDVLKKLGKAIVDGSDLMKATMPIIKLYAYLGTGVMVAAYISNCLWVLTGENQARKIRQLYVHSILRQDMSWFDKSEEGSLTTRLSADIQLIQDGISEKFGQFLMCFAQFIAGCSVAFSKGWRLSIVMIAVTPAIACTGGVMGILVTKYTVETQNAYADAGSISEQVFAGIRTVYSFSLQNRFAIRYEKKLDKAMKAGIKRGIILGTGLGIFMFCLFAMYGLSFWYGSHLVHDHIMNGSTVLVVFLAMMMGEFSLLQLPTNLAAVSSASAAAYKIFETIKRVPDIDTGSPDGLMPNKVFGELEFKNVKFRYPTRPDIVVLKNLSLRIKPGMTVAFVGPSGSGKSTSVQLLQRFYDPMSGSVSLDGKDLKDLNVKWLRQQIGVVSQEPVLFNTSIRQNLMMGSADRNISLEEITIACKKANCHSFIKQLPKGYDTLVGEHGGMLSGGQKQRIAIARAILKNPAILLLDEATSALDTLSERLVQKALDEAAADRTTIVVAHRLSTVRYADLIVVMEHGDLIEQGTHNELIKKGGVYYELVKKQQIQTSFEDNNRKTKQEEEDDDKVLLRNEAIEVNRKSCIELNRASNSSTIASATVTRKSRFSFIDGFEERLLREKKEKKNCKKMKAPVWKVFKQMRPQWGWIVLGSVGACIAGTVFPLYALFFAKVITMLNENDDKDYGPLEGPNMYSFLFVILGMFAFLGFALQTVSFEIAGAKYTKKLRSMLFVAFMKQEIGYFDKDENNVGSLTSKLAIDAKNVNEMITRAWPDVVQITFTSVIGLTIAFMHSWKLTLIIMCMTPLIVGAAGWNSKVQEGFEGSTKEANEQSAEVASEAIKEIRTVTALNKQFHFEERYYNATERPHRLAQRKAYTSSIGFALLQGTSLYTNAVAFYAGSKLITQGNLELNNMVITMMSIMIMADGVGRSSIFVSTFAKAKIAAVTTFEVLNRQPAIDSELEGIEPEGEDIDGDIDFSSTGFRYPARPDIPIFNGEFNLKGKRGQTIALVGPSGCGKSTTIGMLQRWYDPFSGTVRLDNHNVKSFSLKNLRSHMALVSQEPVLFDLSIEDNIRFGVDDSKSVTQEQVHEACKAANIHKFITSLPDGYNTRVGDKGSQLSGGQKQRISIARALIRKPKVLLLDEATSALDSESEKLVQAALDNIIQEGGRTTITIAHRLSTITNADLICVIKDGRVIEQGGHWELLKLNGVYKSLVQQQSLNTS</sequence>
<feature type="domain" description="ABC transporter" evidence="11">
    <location>
        <begin position="392"/>
        <end position="630"/>
    </location>
</feature>
<dbReference type="SMART" id="SM00382">
    <property type="entry name" value="AAA"/>
    <property type="match status" value="2"/>
</dbReference>
<dbReference type="GO" id="GO:0016887">
    <property type="term" value="F:ATP hydrolysis activity"/>
    <property type="evidence" value="ECO:0007669"/>
    <property type="project" value="InterPro"/>
</dbReference>
<evidence type="ECO:0000256" key="1">
    <source>
        <dbReference type="ARBA" id="ARBA00004141"/>
    </source>
</evidence>
<dbReference type="InterPro" id="IPR036640">
    <property type="entry name" value="ABC1_TM_sf"/>
</dbReference>
<evidence type="ECO:0000256" key="9">
    <source>
        <dbReference type="SAM" id="MobiDB-lite"/>
    </source>
</evidence>
<feature type="domain" description="ABC transmembrane type-1" evidence="12">
    <location>
        <begin position="733"/>
        <end position="1022"/>
    </location>
</feature>
<dbReference type="PANTHER" id="PTHR43394:SF27">
    <property type="entry name" value="ATP-DEPENDENT TRANSLOCASE ABCB1-LIKE"/>
    <property type="match status" value="1"/>
</dbReference>
<proteinExistence type="inferred from homology"/>
<dbReference type="GO" id="GO:0005743">
    <property type="term" value="C:mitochondrial inner membrane"/>
    <property type="evidence" value="ECO:0007669"/>
    <property type="project" value="TreeGrafter"/>
</dbReference>
<dbReference type="EMBL" id="JAEPRC010000046">
    <property type="protein sequence ID" value="KAG2212784.1"/>
    <property type="molecule type" value="Genomic_DNA"/>
</dbReference>
<evidence type="ECO:0000256" key="6">
    <source>
        <dbReference type="ARBA" id="ARBA00022840"/>
    </source>
</evidence>
<keyword evidence="8 10" id="KW-0472">Membrane</keyword>
<dbReference type="InterPro" id="IPR017871">
    <property type="entry name" value="ABC_transporter-like_CS"/>
</dbReference>
<name>A0A8H7VFN7_9FUNG</name>
<dbReference type="InterPro" id="IPR003593">
    <property type="entry name" value="AAA+_ATPase"/>
</dbReference>
<dbReference type="InterPro" id="IPR011527">
    <property type="entry name" value="ABC1_TM_dom"/>
</dbReference>
<dbReference type="PROSITE" id="PS50929">
    <property type="entry name" value="ABC_TM1F"/>
    <property type="match status" value="2"/>
</dbReference>
<feature type="transmembrane region" description="Helical" evidence="10">
    <location>
        <begin position="729"/>
        <end position="757"/>
    </location>
</feature>
<evidence type="ECO:0000256" key="4">
    <source>
        <dbReference type="ARBA" id="ARBA00022692"/>
    </source>
</evidence>
<feature type="compositionally biased region" description="Polar residues" evidence="9">
    <location>
        <begin position="26"/>
        <end position="41"/>
    </location>
</feature>
<dbReference type="Pfam" id="PF00664">
    <property type="entry name" value="ABC_membrane"/>
    <property type="match status" value="2"/>
</dbReference>
<feature type="transmembrane region" description="Helical" evidence="10">
    <location>
        <begin position="328"/>
        <end position="346"/>
    </location>
</feature>
<dbReference type="PROSITE" id="PS50893">
    <property type="entry name" value="ABC_TRANSPORTER_2"/>
    <property type="match status" value="2"/>
</dbReference>
<reference evidence="13" key="1">
    <citation type="submission" date="2020-12" db="EMBL/GenBank/DDBJ databases">
        <title>Metabolic potential, ecology and presence of endohyphal bacteria is reflected in genomic diversity of Mucoromycotina.</title>
        <authorList>
            <person name="Muszewska A."/>
            <person name="Okrasinska A."/>
            <person name="Steczkiewicz K."/>
            <person name="Drgas O."/>
            <person name="Orlowska M."/>
            <person name="Perlinska-Lenart U."/>
            <person name="Aleksandrzak-Piekarczyk T."/>
            <person name="Szatraj K."/>
            <person name="Zielenkiewicz U."/>
            <person name="Pilsyk S."/>
            <person name="Malc E."/>
            <person name="Mieczkowski P."/>
            <person name="Kruszewska J.S."/>
            <person name="Biernat P."/>
            <person name="Pawlowska J."/>
        </authorList>
    </citation>
    <scope>NUCLEOTIDE SEQUENCE</scope>
    <source>
        <strain evidence="13">CBS 226.32</strain>
    </source>
</reference>
<dbReference type="GO" id="GO:0015421">
    <property type="term" value="F:ABC-type oligopeptide transporter activity"/>
    <property type="evidence" value="ECO:0007669"/>
    <property type="project" value="TreeGrafter"/>
</dbReference>
<evidence type="ECO:0000256" key="5">
    <source>
        <dbReference type="ARBA" id="ARBA00022741"/>
    </source>
</evidence>
<dbReference type="CDD" id="cd18577">
    <property type="entry name" value="ABC_6TM_Pgp_ABCB1_D1_like"/>
    <property type="match status" value="1"/>
</dbReference>
<dbReference type="InterPro" id="IPR027417">
    <property type="entry name" value="P-loop_NTPase"/>
</dbReference>
<dbReference type="InterPro" id="IPR003439">
    <property type="entry name" value="ABC_transporter-like_ATP-bd"/>
</dbReference>
<comment type="caution">
    <text evidence="13">The sequence shown here is derived from an EMBL/GenBank/DDBJ whole genome shotgun (WGS) entry which is preliminary data.</text>
</comment>
<dbReference type="InterPro" id="IPR039421">
    <property type="entry name" value="Type_1_exporter"/>
</dbReference>
<comment type="subcellular location">
    <subcellularLocation>
        <location evidence="1">Membrane</location>
        <topology evidence="1">Multi-pass membrane protein</topology>
    </subcellularLocation>
</comment>
<evidence type="ECO:0000259" key="12">
    <source>
        <dbReference type="PROSITE" id="PS50929"/>
    </source>
</evidence>
<organism evidence="13 14">
    <name type="scientific">Mucor plumbeus</name>
    <dbReference type="NCBI Taxonomy" id="97098"/>
    <lineage>
        <taxon>Eukaryota</taxon>
        <taxon>Fungi</taxon>
        <taxon>Fungi incertae sedis</taxon>
        <taxon>Mucoromycota</taxon>
        <taxon>Mucoromycotina</taxon>
        <taxon>Mucoromycetes</taxon>
        <taxon>Mucorales</taxon>
        <taxon>Mucorineae</taxon>
        <taxon>Mucoraceae</taxon>
        <taxon>Mucor</taxon>
    </lineage>
</organism>
<evidence type="ECO:0000256" key="3">
    <source>
        <dbReference type="ARBA" id="ARBA00022448"/>
    </source>
</evidence>
<dbReference type="FunFam" id="3.40.50.300:FF:000205">
    <property type="entry name" value="ABC transporter B family member 4"/>
    <property type="match status" value="2"/>
</dbReference>
<evidence type="ECO:0000256" key="7">
    <source>
        <dbReference type="ARBA" id="ARBA00022989"/>
    </source>
</evidence>
<dbReference type="OrthoDB" id="6500128at2759"/>
<dbReference type="CDD" id="cd18578">
    <property type="entry name" value="ABC_6TM_Pgp_ABCB1_D2_like"/>
    <property type="match status" value="1"/>
</dbReference>
<feature type="domain" description="ABC transporter" evidence="11">
    <location>
        <begin position="1058"/>
        <end position="1300"/>
    </location>
</feature>